<evidence type="ECO:0000256" key="4">
    <source>
        <dbReference type="ARBA" id="ARBA00022576"/>
    </source>
</evidence>
<proteinExistence type="inferred from homology"/>
<comment type="similarity">
    <text evidence="2">Belongs to the class-I pyridoxal-phosphate-dependent aminotransferase family.</text>
</comment>
<evidence type="ECO:0000256" key="5">
    <source>
        <dbReference type="ARBA" id="ARBA00022679"/>
    </source>
</evidence>
<dbReference type="PANTHER" id="PTHR46383:SF2">
    <property type="entry name" value="AMINOTRANSFERASE"/>
    <property type="match status" value="1"/>
</dbReference>
<protein>
    <recommendedName>
        <fullName evidence="3">aspartate transaminase</fullName>
        <ecNumber evidence="3">2.6.1.1</ecNumber>
    </recommendedName>
</protein>
<evidence type="ECO:0000256" key="1">
    <source>
        <dbReference type="ARBA" id="ARBA00001933"/>
    </source>
</evidence>
<dbReference type="CDD" id="cd00609">
    <property type="entry name" value="AAT_like"/>
    <property type="match status" value="1"/>
</dbReference>
<name>A0A1T4LR39_9HYPH</name>
<keyword evidence="5 9" id="KW-0808">Transferase</keyword>
<evidence type="ECO:0000259" key="8">
    <source>
        <dbReference type="Pfam" id="PF00155"/>
    </source>
</evidence>
<dbReference type="InterPro" id="IPR004839">
    <property type="entry name" value="Aminotransferase_I/II_large"/>
</dbReference>
<organism evidence="9 10">
    <name type="scientific">Consotaella salsifontis</name>
    <dbReference type="NCBI Taxonomy" id="1365950"/>
    <lineage>
        <taxon>Bacteria</taxon>
        <taxon>Pseudomonadati</taxon>
        <taxon>Pseudomonadota</taxon>
        <taxon>Alphaproteobacteria</taxon>
        <taxon>Hyphomicrobiales</taxon>
        <taxon>Aurantimonadaceae</taxon>
        <taxon>Consotaella</taxon>
    </lineage>
</organism>
<dbReference type="EC" id="2.6.1.1" evidence="3"/>
<dbReference type="SUPFAM" id="SSF53383">
    <property type="entry name" value="PLP-dependent transferases"/>
    <property type="match status" value="1"/>
</dbReference>
<evidence type="ECO:0000256" key="7">
    <source>
        <dbReference type="ARBA" id="ARBA00049185"/>
    </source>
</evidence>
<evidence type="ECO:0000256" key="6">
    <source>
        <dbReference type="ARBA" id="ARBA00022898"/>
    </source>
</evidence>
<feature type="domain" description="Aminotransferase class I/classII large" evidence="8">
    <location>
        <begin position="80"/>
        <end position="427"/>
    </location>
</feature>
<dbReference type="STRING" id="1365950.SAMN05428963_101325"/>
<evidence type="ECO:0000256" key="2">
    <source>
        <dbReference type="ARBA" id="ARBA00007441"/>
    </source>
</evidence>
<dbReference type="PANTHER" id="PTHR46383">
    <property type="entry name" value="ASPARTATE AMINOTRANSFERASE"/>
    <property type="match status" value="1"/>
</dbReference>
<dbReference type="AlphaFoldDB" id="A0A1T4LR39"/>
<accession>A0A1T4LR39</accession>
<dbReference type="InterPro" id="IPR015421">
    <property type="entry name" value="PyrdxlP-dep_Trfase_major"/>
</dbReference>
<dbReference type="InterPro" id="IPR015424">
    <property type="entry name" value="PyrdxlP-dep_Trfase"/>
</dbReference>
<dbReference type="GO" id="GO:0030170">
    <property type="term" value="F:pyridoxal phosphate binding"/>
    <property type="evidence" value="ECO:0007669"/>
    <property type="project" value="InterPro"/>
</dbReference>
<keyword evidence="10" id="KW-1185">Reference proteome</keyword>
<dbReference type="InterPro" id="IPR050596">
    <property type="entry name" value="AspAT/PAT-like"/>
</dbReference>
<keyword evidence="4 9" id="KW-0032">Aminotransferase</keyword>
<dbReference type="EMBL" id="FUXL01000001">
    <property type="protein sequence ID" value="SJZ56978.1"/>
    <property type="molecule type" value="Genomic_DNA"/>
</dbReference>
<comment type="catalytic activity">
    <reaction evidence="7">
        <text>L-aspartate + 2-oxoglutarate = oxaloacetate + L-glutamate</text>
        <dbReference type="Rhea" id="RHEA:21824"/>
        <dbReference type="ChEBI" id="CHEBI:16452"/>
        <dbReference type="ChEBI" id="CHEBI:16810"/>
        <dbReference type="ChEBI" id="CHEBI:29985"/>
        <dbReference type="ChEBI" id="CHEBI:29991"/>
        <dbReference type="EC" id="2.6.1.1"/>
    </reaction>
</comment>
<dbReference type="GO" id="GO:0004069">
    <property type="term" value="F:L-aspartate:2-oxoglutarate aminotransferase activity"/>
    <property type="evidence" value="ECO:0007669"/>
    <property type="project" value="UniProtKB-EC"/>
</dbReference>
<keyword evidence="6" id="KW-0663">Pyridoxal phosphate</keyword>
<evidence type="ECO:0000313" key="9">
    <source>
        <dbReference type="EMBL" id="SJZ56978.1"/>
    </source>
</evidence>
<sequence>MLLIQCVGPILRLGKASCPRAASVVSAVLCGDYVARTIHEEQHFVNESRAMKASLRSHVDPFRAMDILSDANRMIARGDKVISLAVGQPSAPAPQAVAEAAREMLSHGRVAYTDALGRWKLRERIAQHYRETYGCAVSPEQVMVTTGSSAGFNLAFLAAFDVGERIAIAAPGYPAYRNILKALGLEPVEIEVSADDGYILTAERLAAEHRAKPVHGVLIASPSNPTGTVTPREELKRLVDFADSAGIRFISDEIYHGLVYSERETSALEFSDSPIVVNSFSKYYCMTGWRIGWLVLPPSLVRAAERIGQSLYISAPDISQIAALAAFSATDELETIKAGYRANRDRLIERLPQLGFSEIAPIDGAFYAYAAIPEGQGSASEWSKRLLDEAHVAITMGVDFDLRRGERFARLSYCCSETELTDALDRIEQALR</sequence>
<dbReference type="GO" id="GO:0006520">
    <property type="term" value="P:amino acid metabolic process"/>
    <property type="evidence" value="ECO:0007669"/>
    <property type="project" value="InterPro"/>
</dbReference>
<reference evidence="9 10" key="1">
    <citation type="submission" date="2017-02" db="EMBL/GenBank/DDBJ databases">
        <authorList>
            <person name="Peterson S.W."/>
        </authorList>
    </citation>
    <scope>NUCLEOTIDE SEQUENCE [LARGE SCALE GENOMIC DNA]</scope>
    <source>
        <strain evidence="9 10">USBA 369</strain>
    </source>
</reference>
<dbReference type="Gene3D" id="3.40.640.10">
    <property type="entry name" value="Type I PLP-dependent aspartate aminotransferase-like (Major domain)"/>
    <property type="match status" value="1"/>
</dbReference>
<dbReference type="Pfam" id="PF00155">
    <property type="entry name" value="Aminotran_1_2"/>
    <property type="match status" value="1"/>
</dbReference>
<evidence type="ECO:0000313" key="10">
    <source>
        <dbReference type="Proteomes" id="UP000190135"/>
    </source>
</evidence>
<comment type="cofactor">
    <cofactor evidence="1">
        <name>pyridoxal 5'-phosphate</name>
        <dbReference type="ChEBI" id="CHEBI:597326"/>
    </cofactor>
</comment>
<dbReference type="Proteomes" id="UP000190135">
    <property type="component" value="Unassembled WGS sequence"/>
</dbReference>
<gene>
    <name evidence="9" type="ORF">SAMN05428963_101325</name>
</gene>
<evidence type="ECO:0000256" key="3">
    <source>
        <dbReference type="ARBA" id="ARBA00012753"/>
    </source>
</evidence>